<reference evidence="3" key="1">
    <citation type="journal article" date="2019" name="Int. J. Syst. Evol. Microbiol.">
        <title>The Global Catalogue of Microorganisms (GCM) 10K type strain sequencing project: providing services to taxonomists for standard genome sequencing and annotation.</title>
        <authorList>
            <consortium name="The Broad Institute Genomics Platform"/>
            <consortium name="The Broad Institute Genome Sequencing Center for Infectious Disease"/>
            <person name="Wu L."/>
            <person name="Ma J."/>
        </authorList>
    </citation>
    <scope>NUCLEOTIDE SEQUENCE [LARGE SCALE GENOMIC DNA]</scope>
    <source>
        <strain evidence="3">CGMCC 4.7289</strain>
    </source>
</reference>
<dbReference type="RefSeq" id="WP_253750390.1">
    <property type="nucleotide sequence ID" value="NZ_JAMZDZ010000001.1"/>
</dbReference>
<proteinExistence type="predicted"/>
<dbReference type="EMBL" id="JBHSAY010000013">
    <property type="protein sequence ID" value="MFC4133762.1"/>
    <property type="molecule type" value="Genomic_DNA"/>
</dbReference>
<name>A0ABV8LRZ4_9ACTN</name>
<sequence length="256" mass="27757">MSILNSTHRFVVTENVLVKQYASWDRGEHVREWTVLSALPASVPDLVPQVIESGLDTDPPWLAMTVLPGEPLSGRLDGPRLDALEVALRRLWSAPVGSLPPRRFDPAYCCAEVRRRLAESARPPGVAGDAFDAALGLPPLPSSAAGQVVGHGDPNLANYLWDGVRVRVVDFEDAGSSDVAYELGTLVEHLSARELDADVFCARFADLGVDAGRLRLARLWWAAFWLHLLLPGGPAVRRNPPGTLEVQAVRLLALIG</sequence>
<keyword evidence="3" id="KW-1185">Reference proteome</keyword>
<protein>
    <submittedName>
        <fullName evidence="2">Phosphotransferase family protein</fullName>
    </submittedName>
</protein>
<dbReference type="Proteomes" id="UP001595816">
    <property type="component" value="Unassembled WGS sequence"/>
</dbReference>
<evidence type="ECO:0000259" key="1">
    <source>
        <dbReference type="Pfam" id="PF01636"/>
    </source>
</evidence>
<dbReference type="InterPro" id="IPR011009">
    <property type="entry name" value="Kinase-like_dom_sf"/>
</dbReference>
<comment type="caution">
    <text evidence="2">The sequence shown here is derived from an EMBL/GenBank/DDBJ whole genome shotgun (WGS) entry which is preliminary data.</text>
</comment>
<evidence type="ECO:0000313" key="2">
    <source>
        <dbReference type="EMBL" id="MFC4133762.1"/>
    </source>
</evidence>
<dbReference type="InterPro" id="IPR002575">
    <property type="entry name" value="Aminoglycoside_PTrfase"/>
</dbReference>
<evidence type="ECO:0000313" key="3">
    <source>
        <dbReference type="Proteomes" id="UP001595816"/>
    </source>
</evidence>
<accession>A0ABV8LRZ4</accession>
<gene>
    <name evidence="2" type="ORF">ACFOZ4_24385</name>
</gene>
<organism evidence="2 3">
    <name type="scientific">Hamadaea flava</name>
    <dbReference type="NCBI Taxonomy" id="1742688"/>
    <lineage>
        <taxon>Bacteria</taxon>
        <taxon>Bacillati</taxon>
        <taxon>Actinomycetota</taxon>
        <taxon>Actinomycetes</taxon>
        <taxon>Micromonosporales</taxon>
        <taxon>Micromonosporaceae</taxon>
        <taxon>Hamadaea</taxon>
    </lineage>
</organism>
<dbReference type="Pfam" id="PF01636">
    <property type="entry name" value="APH"/>
    <property type="match status" value="1"/>
</dbReference>
<feature type="domain" description="Aminoglycoside phosphotransferase" evidence="1">
    <location>
        <begin position="34"/>
        <end position="208"/>
    </location>
</feature>
<dbReference type="Gene3D" id="3.90.1200.10">
    <property type="match status" value="1"/>
</dbReference>
<dbReference type="SUPFAM" id="SSF56112">
    <property type="entry name" value="Protein kinase-like (PK-like)"/>
    <property type="match status" value="1"/>
</dbReference>